<dbReference type="Proteomes" id="UP000252707">
    <property type="component" value="Unassembled WGS sequence"/>
</dbReference>
<dbReference type="Gene3D" id="1.10.10.10">
    <property type="entry name" value="Winged helix-like DNA-binding domain superfamily/Winged helix DNA-binding domain"/>
    <property type="match status" value="1"/>
</dbReference>
<dbReference type="SUPFAM" id="SSF46785">
    <property type="entry name" value="Winged helix' DNA-binding domain"/>
    <property type="match status" value="1"/>
</dbReference>
<dbReference type="SMART" id="SM00418">
    <property type="entry name" value="HTH_ARSR"/>
    <property type="match status" value="1"/>
</dbReference>
<gene>
    <name evidence="2" type="ORF">DFQ59_101755</name>
</gene>
<dbReference type="InterPro" id="IPR036388">
    <property type="entry name" value="WH-like_DNA-bd_sf"/>
</dbReference>
<evidence type="ECO:0000313" key="2">
    <source>
        <dbReference type="EMBL" id="RCX33452.1"/>
    </source>
</evidence>
<protein>
    <submittedName>
        <fullName evidence="2">Helix-turn-helix protein</fullName>
    </submittedName>
</protein>
<dbReference type="InterPro" id="IPR001845">
    <property type="entry name" value="HTH_ArsR_DNA-bd_dom"/>
</dbReference>
<dbReference type="OrthoDB" id="8223306at2"/>
<name>A0A369CH98_9GAMM</name>
<dbReference type="InterPro" id="IPR036390">
    <property type="entry name" value="WH_DNA-bd_sf"/>
</dbReference>
<proteinExistence type="predicted"/>
<dbReference type="PROSITE" id="PS50987">
    <property type="entry name" value="HTH_ARSR_2"/>
    <property type="match status" value="1"/>
</dbReference>
<keyword evidence="3" id="KW-1185">Reference proteome</keyword>
<dbReference type="RefSeq" id="WP_114278288.1">
    <property type="nucleotide sequence ID" value="NZ_QPJY01000001.1"/>
</dbReference>
<dbReference type="EMBL" id="QPJY01000001">
    <property type="protein sequence ID" value="RCX33452.1"/>
    <property type="molecule type" value="Genomic_DNA"/>
</dbReference>
<dbReference type="Pfam" id="PF12840">
    <property type="entry name" value="HTH_20"/>
    <property type="match status" value="1"/>
</dbReference>
<reference evidence="2 3" key="1">
    <citation type="submission" date="2018-07" db="EMBL/GenBank/DDBJ databases">
        <title>Genomic Encyclopedia of Type Strains, Phase IV (KMG-IV): sequencing the most valuable type-strain genomes for metagenomic binning, comparative biology and taxonomic classification.</title>
        <authorList>
            <person name="Goeker M."/>
        </authorList>
    </citation>
    <scope>NUCLEOTIDE SEQUENCE [LARGE SCALE GENOMIC DNA]</scope>
    <source>
        <strain evidence="2 3">DSM 26407</strain>
    </source>
</reference>
<evidence type="ECO:0000259" key="1">
    <source>
        <dbReference type="PROSITE" id="PS50987"/>
    </source>
</evidence>
<dbReference type="InterPro" id="IPR011991">
    <property type="entry name" value="ArsR-like_HTH"/>
</dbReference>
<comment type="caution">
    <text evidence="2">The sequence shown here is derived from an EMBL/GenBank/DDBJ whole genome shotgun (WGS) entry which is preliminary data.</text>
</comment>
<feature type="domain" description="HTH arsR-type" evidence="1">
    <location>
        <begin position="1"/>
        <end position="96"/>
    </location>
</feature>
<dbReference type="AlphaFoldDB" id="A0A369CH98"/>
<dbReference type="GO" id="GO:0003700">
    <property type="term" value="F:DNA-binding transcription factor activity"/>
    <property type="evidence" value="ECO:0007669"/>
    <property type="project" value="InterPro"/>
</dbReference>
<organism evidence="2 3">
    <name type="scientific">Thioalbus denitrificans</name>
    <dbReference type="NCBI Taxonomy" id="547122"/>
    <lineage>
        <taxon>Bacteria</taxon>
        <taxon>Pseudomonadati</taxon>
        <taxon>Pseudomonadota</taxon>
        <taxon>Gammaproteobacteria</taxon>
        <taxon>Chromatiales</taxon>
        <taxon>Ectothiorhodospiraceae</taxon>
        <taxon>Thioalbus</taxon>
    </lineage>
</organism>
<accession>A0A369CH98</accession>
<evidence type="ECO:0000313" key="3">
    <source>
        <dbReference type="Proteomes" id="UP000252707"/>
    </source>
</evidence>
<dbReference type="CDD" id="cd00090">
    <property type="entry name" value="HTH_ARSR"/>
    <property type="match status" value="1"/>
</dbReference>
<sequence length="191" mass="21648">MTSLLSSLITSKTRVRILMRLFLNPDGQAYLRELAEEFAISPSQVKDELDQLSQAGLLVSAKQGRQVNFRANRAHPLFPELHSMVQKALGMDRILESIVQRLGRLERAFLLDDYAVGRDSGIIDLGLVGEIDHANLADLTAKTERYIGRKIRTLVLSGEDFERLQPVLERRPMLNLWESPHKDVMRNVGDD</sequence>